<dbReference type="FunFam" id="3.40.50.300:FF:000032">
    <property type="entry name" value="Export ABC transporter ATP-binding protein"/>
    <property type="match status" value="1"/>
</dbReference>
<dbReference type="Proteomes" id="UP000030661">
    <property type="component" value="Unassembled WGS sequence"/>
</dbReference>
<dbReference type="CDD" id="cd03255">
    <property type="entry name" value="ABC_MJ0796_LolCDE_FtsE"/>
    <property type="match status" value="1"/>
</dbReference>
<proteinExistence type="inferred from homology"/>
<dbReference type="InterPro" id="IPR027417">
    <property type="entry name" value="P-loop_NTPase"/>
</dbReference>
<dbReference type="PANTHER" id="PTHR42798">
    <property type="entry name" value="LIPOPROTEIN-RELEASING SYSTEM ATP-BINDING PROTEIN LOLD"/>
    <property type="match status" value="1"/>
</dbReference>
<keyword evidence="2" id="KW-0813">Transport</keyword>
<keyword evidence="7" id="KW-1185">Reference proteome</keyword>
<evidence type="ECO:0000256" key="1">
    <source>
        <dbReference type="ARBA" id="ARBA00005417"/>
    </source>
</evidence>
<dbReference type="SUPFAM" id="SSF52540">
    <property type="entry name" value="P-loop containing nucleoside triphosphate hydrolases"/>
    <property type="match status" value="1"/>
</dbReference>
<accession>A0A081BW04</accession>
<dbReference type="AlphaFoldDB" id="A0A081BW04"/>
<keyword evidence="3" id="KW-0547">Nucleotide-binding</keyword>
<protein>
    <submittedName>
        <fullName evidence="6">ABC transporter ATP-binding protein</fullName>
    </submittedName>
</protein>
<dbReference type="SMART" id="SM00382">
    <property type="entry name" value="AAA"/>
    <property type="match status" value="1"/>
</dbReference>
<dbReference type="PROSITE" id="PS00211">
    <property type="entry name" value="ABC_TRANSPORTER_1"/>
    <property type="match status" value="1"/>
</dbReference>
<dbReference type="InterPro" id="IPR017871">
    <property type="entry name" value="ABC_transporter-like_CS"/>
</dbReference>
<evidence type="ECO:0000256" key="3">
    <source>
        <dbReference type="ARBA" id="ARBA00022741"/>
    </source>
</evidence>
<gene>
    <name evidence="6" type="ORF">U27_03471</name>
</gene>
<dbReference type="eggNOG" id="COG1136">
    <property type="taxonomic scope" value="Bacteria"/>
</dbReference>
<evidence type="ECO:0000256" key="4">
    <source>
        <dbReference type="ARBA" id="ARBA00022840"/>
    </source>
</evidence>
<dbReference type="Gene3D" id="3.40.50.300">
    <property type="entry name" value="P-loop containing nucleotide triphosphate hydrolases"/>
    <property type="match status" value="1"/>
</dbReference>
<organism evidence="6">
    <name type="scientific">Vecturithrix granuli</name>
    <dbReference type="NCBI Taxonomy" id="1499967"/>
    <lineage>
        <taxon>Bacteria</taxon>
        <taxon>Candidatus Moduliflexota</taxon>
        <taxon>Candidatus Vecturitrichia</taxon>
        <taxon>Candidatus Vecturitrichales</taxon>
        <taxon>Candidatus Vecturitrichaceae</taxon>
        <taxon>Candidatus Vecturithrix</taxon>
    </lineage>
</organism>
<dbReference type="GO" id="GO:0098796">
    <property type="term" value="C:membrane protein complex"/>
    <property type="evidence" value="ECO:0007669"/>
    <property type="project" value="UniProtKB-ARBA"/>
</dbReference>
<dbReference type="GO" id="GO:0005524">
    <property type="term" value="F:ATP binding"/>
    <property type="evidence" value="ECO:0007669"/>
    <property type="project" value="UniProtKB-KW"/>
</dbReference>
<dbReference type="InterPro" id="IPR003593">
    <property type="entry name" value="AAA+_ATPase"/>
</dbReference>
<dbReference type="STRING" id="1499967.U27_03471"/>
<dbReference type="HOGENOM" id="CLU_000604_1_22_0"/>
<dbReference type="InterPro" id="IPR003439">
    <property type="entry name" value="ABC_transporter-like_ATP-bd"/>
</dbReference>
<evidence type="ECO:0000259" key="5">
    <source>
        <dbReference type="PROSITE" id="PS50893"/>
    </source>
</evidence>
<dbReference type="InterPro" id="IPR017911">
    <property type="entry name" value="MacB-like_ATP-bd"/>
</dbReference>
<evidence type="ECO:0000313" key="6">
    <source>
        <dbReference type="EMBL" id="GAK56509.1"/>
    </source>
</evidence>
<keyword evidence="4 6" id="KW-0067">ATP-binding</keyword>
<dbReference type="GO" id="GO:0022857">
    <property type="term" value="F:transmembrane transporter activity"/>
    <property type="evidence" value="ECO:0007669"/>
    <property type="project" value="UniProtKB-ARBA"/>
</dbReference>
<dbReference type="PROSITE" id="PS50893">
    <property type="entry name" value="ABC_TRANSPORTER_2"/>
    <property type="match status" value="1"/>
</dbReference>
<reference evidence="6" key="1">
    <citation type="journal article" date="2015" name="PeerJ">
        <title>First genomic representation of candidate bacterial phylum KSB3 points to enhanced environmental sensing as a trigger of wastewater bulking.</title>
        <authorList>
            <person name="Sekiguchi Y."/>
            <person name="Ohashi A."/>
            <person name="Parks D.H."/>
            <person name="Yamauchi T."/>
            <person name="Tyson G.W."/>
            <person name="Hugenholtz P."/>
        </authorList>
    </citation>
    <scope>NUCLEOTIDE SEQUENCE [LARGE SCALE GENOMIC DNA]</scope>
</reference>
<sequence length="221" mass="24927">MLRLANLHKSYRSGGKPLHVLKGIDLHIQSGEFISIMGHSGSGKSTLLNILGLLDHYDEGEYWFDHTFIQRLSETKAAQYRNRCIGFIFQSFHLVPFKNALENVTLPLYYQKVRRKERHRLGLEYLEKVGLKDRASHFPAKLSGGEQQRVAIARAMITQPKVILADEPTGALDSTTSYEIMELFKAIHSSGITIAVVTHESDIAAKTERIIRIKDGVIGKQ</sequence>
<evidence type="ECO:0000256" key="2">
    <source>
        <dbReference type="ARBA" id="ARBA00022448"/>
    </source>
</evidence>
<feature type="domain" description="ABC transporter" evidence="5">
    <location>
        <begin position="2"/>
        <end position="221"/>
    </location>
</feature>
<name>A0A081BW04_VECG1</name>
<comment type="similarity">
    <text evidence="1">Belongs to the ABC transporter superfamily.</text>
</comment>
<evidence type="ECO:0000313" key="7">
    <source>
        <dbReference type="Proteomes" id="UP000030661"/>
    </source>
</evidence>
<dbReference type="EMBL" id="DF820464">
    <property type="protein sequence ID" value="GAK56509.1"/>
    <property type="molecule type" value="Genomic_DNA"/>
</dbReference>
<dbReference type="PANTHER" id="PTHR42798:SF6">
    <property type="entry name" value="CELL DIVISION ATP-BINDING PROTEIN FTSE"/>
    <property type="match status" value="1"/>
</dbReference>
<dbReference type="Pfam" id="PF00005">
    <property type="entry name" value="ABC_tran"/>
    <property type="match status" value="1"/>
</dbReference>
<dbReference type="GO" id="GO:0016887">
    <property type="term" value="F:ATP hydrolysis activity"/>
    <property type="evidence" value="ECO:0007669"/>
    <property type="project" value="InterPro"/>
</dbReference>